<organism evidence="1 2">
    <name type="scientific">Sphingomonas naphthae</name>
    <dbReference type="NCBI Taxonomy" id="1813468"/>
    <lineage>
        <taxon>Bacteria</taxon>
        <taxon>Pseudomonadati</taxon>
        <taxon>Pseudomonadota</taxon>
        <taxon>Alphaproteobacteria</taxon>
        <taxon>Sphingomonadales</taxon>
        <taxon>Sphingomonadaceae</taxon>
        <taxon>Sphingomonas</taxon>
    </lineage>
</organism>
<proteinExistence type="predicted"/>
<name>A0ABY7TKK6_9SPHN</name>
<keyword evidence="2" id="KW-1185">Reference proteome</keyword>
<dbReference type="RefSeq" id="WP_273687738.1">
    <property type="nucleotide sequence ID" value="NZ_CP117411.1"/>
</dbReference>
<reference evidence="1 2" key="1">
    <citation type="submission" date="2023-02" db="EMBL/GenBank/DDBJ databases">
        <title>Genome sequence of Sphingomonas naphthae.</title>
        <authorList>
            <person name="Kim S."/>
            <person name="Heo J."/>
            <person name="Kwon S.-W."/>
        </authorList>
    </citation>
    <scope>NUCLEOTIDE SEQUENCE [LARGE SCALE GENOMIC DNA]</scope>
    <source>
        <strain evidence="1 2">KACC 18716</strain>
    </source>
</reference>
<dbReference type="EMBL" id="CP117411">
    <property type="protein sequence ID" value="WCT73485.1"/>
    <property type="molecule type" value="Genomic_DNA"/>
</dbReference>
<evidence type="ECO:0000313" key="2">
    <source>
        <dbReference type="Proteomes" id="UP001220395"/>
    </source>
</evidence>
<sequence>MPTSFQVDLDHEEAEEQAYAEMATAKAALRDHICRTYGISIRELSSLARP</sequence>
<accession>A0ABY7TKK6</accession>
<dbReference type="Proteomes" id="UP001220395">
    <property type="component" value="Chromosome"/>
</dbReference>
<protein>
    <submittedName>
        <fullName evidence="1">Uncharacterized protein</fullName>
    </submittedName>
</protein>
<evidence type="ECO:0000313" key="1">
    <source>
        <dbReference type="EMBL" id="WCT73485.1"/>
    </source>
</evidence>
<gene>
    <name evidence="1" type="ORF">PQ455_18055</name>
</gene>